<feature type="chain" id="PRO_5003492253" evidence="1">
    <location>
        <begin position="17"/>
        <end position="90"/>
    </location>
</feature>
<keyword evidence="1" id="KW-0732">Signal</keyword>
<dbReference type="Proteomes" id="UP000009131">
    <property type="component" value="Unassembled WGS sequence"/>
</dbReference>
<gene>
    <name evidence="2" type="primary">Mo02293</name>
    <name evidence="2" type="ORF">E5Q_02293</name>
</gene>
<evidence type="ECO:0000256" key="1">
    <source>
        <dbReference type="SAM" id="SignalP"/>
    </source>
</evidence>
<dbReference type="EMBL" id="BABT02000062">
    <property type="protein sequence ID" value="GAA95637.1"/>
    <property type="molecule type" value="Genomic_DNA"/>
</dbReference>
<reference evidence="2 3" key="1">
    <citation type="journal article" date="2011" name="J. Gen. Appl. Microbiol.">
        <title>Draft genome sequencing of the enigmatic basidiomycete Mixia osmundae.</title>
        <authorList>
            <person name="Nishida H."/>
            <person name="Nagatsuka Y."/>
            <person name="Sugiyama J."/>
        </authorList>
    </citation>
    <scope>NUCLEOTIDE SEQUENCE [LARGE SCALE GENOMIC DNA]</scope>
    <source>
        <strain evidence="3">CBS 9802 / IAM 14324 / JCM 22182 / KY 12970</strain>
    </source>
</reference>
<dbReference type="AlphaFoldDB" id="G7DYH7"/>
<reference evidence="2 3" key="2">
    <citation type="journal article" date="2012" name="Open Biol.">
        <title>Characteristics of nucleosomes and linker DNA regions on the genome of the basidiomycete Mixia osmundae revealed by mono- and dinucleosome mapping.</title>
        <authorList>
            <person name="Nishida H."/>
            <person name="Kondo S."/>
            <person name="Matsumoto T."/>
            <person name="Suzuki Y."/>
            <person name="Yoshikawa H."/>
            <person name="Taylor T.D."/>
            <person name="Sugiyama J."/>
        </authorList>
    </citation>
    <scope>NUCLEOTIDE SEQUENCE [LARGE SCALE GENOMIC DNA]</scope>
    <source>
        <strain evidence="3">CBS 9802 / IAM 14324 / JCM 22182 / KY 12970</strain>
    </source>
</reference>
<dbReference type="InParanoid" id="G7DYH7"/>
<dbReference type="HOGENOM" id="CLU_2441334_0_0_1"/>
<accession>G7DYH7</accession>
<protein>
    <submittedName>
        <fullName evidence="2">Uncharacterized protein</fullName>
    </submittedName>
</protein>
<name>G7DYH7_MIXOS</name>
<proteinExistence type="predicted"/>
<feature type="signal peptide" evidence="1">
    <location>
        <begin position="1"/>
        <end position="16"/>
    </location>
</feature>
<sequence>MLTIAGLVVMISQVYAFVRCGCPVGPPGGVESFHSMGVWPSATVYTGSDTVDWEDCRSQTNALDTSTNHIRVDCNVMDLYITHHAFSMNS</sequence>
<keyword evidence="3" id="KW-1185">Reference proteome</keyword>
<comment type="caution">
    <text evidence="2">The sequence shown here is derived from an EMBL/GenBank/DDBJ whole genome shotgun (WGS) entry which is preliminary data.</text>
</comment>
<evidence type="ECO:0000313" key="2">
    <source>
        <dbReference type="EMBL" id="GAA95637.1"/>
    </source>
</evidence>
<evidence type="ECO:0000313" key="3">
    <source>
        <dbReference type="Proteomes" id="UP000009131"/>
    </source>
</evidence>
<organism evidence="2 3">
    <name type="scientific">Mixia osmundae (strain CBS 9802 / IAM 14324 / JCM 22182 / KY 12970)</name>
    <dbReference type="NCBI Taxonomy" id="764103"/>
    <lineage>
        <taxon>Eukaryota</taxon>
        <taxon>Fungi</taxon>
        <taxon>Dikarya</taxon>
        <taxon>Basidiomycota</taxon>
        <taxon>Pucciniomycotina</taxon>
        <taxon>Mixiomycetes</taxon>
        <taxon>Mixiales</taxon>
        <taxon>Mixiaceae</taxon>
        <taxon>Mixia</taxon>
    </lineage>
</organism>